<dbReference type="InterPro" id="IPR011251">
    <property type="entry name" value="Luciferase-like_dom"/>
</dbReference>
<dbReference type="InterPro" id="IPR036661">
    <property type="entry name" value="Luciferase-like_sf"/>
</dbReference>
<dbReference type="PANTHER" id="PTHR42847:SF4">
    <property type="entry name" value="ALKANESULFONATE MONOOXYGENASE-RELATED"/>
    <property type="match status" value="1"/>
</dbReference>
<evidence type="ECO:0000259" key="5">
    <source>
        <dbReference type="Pfam" id="PF00296"/>
    </source>
</evidence>
<dbReference type="Proteomes" id="UP000741360">
    <property type="component" value="Unassembled WGS sequence"/>
</dbReference>
<keyword evidence="1" id="KW-0285">Flavoprotein</keyword>
<dbReference type="GO" id="GO:0008726">
    <property type="term" value="F:alkanesulfonate monooxygenase activity"/>
    <property type="evidence" value="ECO:0007669"/>
    <property type="project" value="TreeGrafter"/>
</dbReference>
<comment type="caution">
    <text evidence="6">The sequence shown here is derived from an EMBL/GenBank/DDBJ whole genome shotgun (WGS) entry which is preliminary data.</text>
</comment>
<evidence type="ECO:0000256" key="2">
    <source>
        <dbReference type="ARBA" id="ARBA00022643"/>
    </source>
</evidence>
<dbReference type="Gene3D" id="3.20.20.30">
    <property type="entry name" value="Luciferase-like domain"/>
    <property type="match status" value="1"/>
</dbReference>
<evidence type="ECO:0000256" key="1">
    <source>
        <dbReference type="ARBA" id="ARBA00022630"/>
    </source>
</evidence>
<dbReference type="EMBL" id="JACPSX010000219">
    <property type="protein sequence ID" value="MBI3015669.1"/>
    <property type="molecule type" value="Genomic_DNA"/>
</dbReference>
<evidence type="ECO:0000256" key="4">
    <source>
        <dbReference type="ARBA" id="ARBA00023033"/>
    </source>
</evidence>
<accession>A0A932M1M4</accession>
<name>A0A932M1M4_UNCTE</name>
<dbReference type="PANTHER" id="PTHR42847">
    <property type="entry name" value="ALKANESULFONATE MONOOXYGENASE"/>
    <property type="match status" value="1"/>
</dbReference>
<feature type="domain" description="Luciferase-like" evidence="5">
    <location>
        <begin position="10"/>
        <end position="263"/>
    </location>
</feature>
<sequence length="330" mass="36952">MAGKLELGICLFELRSGESQEIRPWDLLEAAEWADKSGLAYLALPDRVSRPVPRFDTLTLMAALALRTQKIRMKTHVFVTPLRHPIELARRIVTVDHLSKGRFIFAAGLGGGEKPQGAETSVYHKEFVDVGIPRQERGGRTNEILEALRILWTQPSASFRGKYFQFENVVFEPKPYQKPHPPIWVGGNSEAALRRTARFASGWAASLEMAALVFGSFPAALARLKDLMKEEGRGGEPMHVSVCLKVNLNPDEEEARREAAQFWQLQLSSIEGAMPFGVKKEYGVYGPSEALVDQLKEIEALGVNSVILHLHSFDLKTQLRRLESEVLPRI</sequence>
<evidence type="ECO:0000256" key="3">
    <source>
        <dbReference type="ARBA" id="ARBA00023002"/>
    </source>
</evidence>
<dbReference type="GO" id="GO:0046306">
    <property type="term" value="P:alkanesulfonate catabolic process"/>
    <property type="evidence" value="ECO:0007669"/>
    <property type="project" value="TreeGrafter"/>
</dbReference>
<evidence type="ECO:0000313" key="7">
    <source>
        <dbReference type="Proteomes" id="UP000741360"/>
    </source>
</evidence>
<gene>
    <name evidence="6" type="ORF">HYY65_11570</name>
</gene>
<dbReference type="AlphaFoldDB" id="A0A932M1M4"/>
<keyword evidence="3" id="KW-0560">Oxidoreductase</keyword>
<organism evidence="6 7">
    <name type="scientific">Tectimicrobiota bacterium</name>
    <dbReference type="NCBI Taxonomy" id="2528274"/>
    <lineage>
        <taxon>Bacteria</taxon>
        <taxon>Pseudomonadati</taxon>
        <taxon>Nitrospinota/Tectimicrobiota group</taxon>
        <taxon>Candidatus Tectimicrobiota</taxon>
    </lineage>
</organism>
<evidence type="ECO:0000313" key="6">
    <source>
        <dbReference type="EMBL" id="MBI3015669.1"/>
    </source>
</evidence>
<protein>
    <submittedName>
        <fullName evidence="6">LLM class flavin-dependent oxidoreductase</fullName>
    </submittedName>
</protein>
<keyword evidence="4" id="KW-0503">Monooxygenase</keyword>
<keyword evidence="2" id="KW-0288">FMN</keyword>
<dbReference type="SUPFAM" id="SSF51679">
    <property type="entry name" value="Bacterial luciferase-like"/>
    <property type="match status" value="1"/>
</dbReference>
<dbReference type="InterPro" id="IPR050172">
    <property type="entry name" value="SsuD_RutA_monooxygenase"/>
</dbReference>
<reference evidence="6" key="1">
    <citation type="submission" date="2020-07" db="EMBL/GenBank/DDBJ databases">
        <title>Huge and variable diversity of episymbiotic CPR bacteria and DPANN archaea in groundwater ecosystems.</title>
        <authorList>
            <person name="He C.Y."/>
            <person name="Keren R."/>
            <person name="Whittaker M."/>
            <person name="Farag I.F."/>
            <person name="Doudna J."/>
            <person name="Cate J.H.D."/>
            <person name="Banfield J.F."/>
        </authorList>
    </citation>
    <scope>NUCLEOTIDE SEQUENCE</scope>
    <source>
        <strain evidence="6">NC_groundwater_717_Ag_S-0.2um_59_8</strain>
    </source>
</reference>
<proteinExistence type="predicted"/>
<dbReference type="Pfam" id="PF00296">
    <property type="entry name" value="Bac_luciferase"/>
    <property type="match status" value="1"/>
</dbReference>